<evidence type="ECO:0000313" key="2">
    <source>
        <dbReference type="Proteomes" id="UP000559653"/>
    </source>
</evidence>
<gene>
    <name evidence="1" type="ORF">H2B03_01180</name>
</gene>
<proteinExistence type="predicted"/>
<name>A0AC60VWC5_9ARCH</name>
<dbReference type="EMBL" id="JACEMZ010000002">
    <property type="protein sequence ID" value="MBA4451779.1"/>
    <property type="molecule type" value="Genomic_DNA"/>
</dbReference>
<comment type="caution">
    <text evidence="1">The sequence shown here is derived from an EMBL/GenBank/DDBJ whole genome shotgun (WGS) entry which is preliminary data.</text>
</comment>
<protein>
    <submittedName>
        <fullName evidence="1">Uncharacterized protein</fullName>
    </submittedName>
</protein>
<sequence length="85" mass="9866">MAQVCSGLCDRLKKESKAEKLKKFSKFLPGNFRYSNGQKWCALCAQYIITESYLCPCCKTRLRSNRRNKNRAKMIAPLEVKQSKK</sequence>
<reference evidence="1 2" key="1">
    <citation type="journal article" date="2020" name="Appl. Environ. Microbiol.">
        <title>Genomic Characteristics of a Novel Species of Ammonia-Oxidizing Archaea from the Jiulong River Estuary.</title>
        <authorList>
            <person name="Zou D."/>
            <person name="Wan R."/>
            <person name="Han L."/>
            <person name="Xu M.N."/>
            <person name="Liu Y."/>
            <person name="Liu H."/>
            <person name="Kao S.J."/>
            <person name="Li M."/>
        </authorList>
    </citation>
    <scope>NUCLEOTIDE SEQUENCE [LARGE SCALE GENOMIC DNA]</scope>
    <source>
        <strain evidence="1">W1bin1</strain>
    </source>
</reference>
<organism evidence="1 2">
    <name type="scientific">Candidatus Nitrosomaritimum aestuariumsis</name>
    <dbReference type="NCBI Taxonomy" id="3342354"/>
    <lineage>
        <taxon>Archaea</taxon>
        <taxon>Nitrososphaerota</taxon>
        <taxon>Nitrososphaeria</taxon>
        <taxon>Nitrosopumilales</taxon>
        <taxon>Nitrosopumilaceae</taxon>
        <taxon>Candidatus Nitrosomaritimum</taxon>
    </lineage>
</organism>
<evidence type="ECO:0000313" key="1">
    <source>
        <dbReference type="EMBL" id="MBA4451779.1"/>
    </source>
</evidence>
<accession>A0AC60VWC5</accession>
<dbReference type="Proteomes" id="UP000559653">
    <property type="component" value="Unassembled WGS sequence"/>
</dbReference>